<proteinExistence type="predicted"/>
<sequence>MQTYGVDDVFVDICLSGNIRNFNRYLEIRDANQETLEQGLKMAVLRSNVEITKRLISRDVRTSDMLTTAACRLYTNIREDIHQSNSYTKRMKKYAMEVLLYILDNCKVDPRIDFNCLPSPAIENESSLQAKKIIKDILNEYVFRLDGPVYNENIIA</sequence>
<protein>
    <submittedName>
        <fullName evidence="1">Uncharacterized protein</fullName>
    </submittedName>
</protein>
<organism evidence="1">
    <name type="scientific">viral metagenome</name>
    <dbReference type="NCBI Taxonomy" id="1070528"/>
    <lineage>
        <taxon>unclassified sequences</taxon>
        <taxon>metagenomes</taxon>
        <taxon>organismal metagenomes</taxon>
    </lineage>
</organism>
<reference evidence="1" key="1">
    <citation type="journal article" date="2020" name="Nature">
        <title>Giant virus diversity and host interactions through global metagenomics.</title>
        <authorList>
            <person name="Schulz F."/>
            <person name="Roux S."/>
            <person name="Paez-Espino D."/>
            <person name="Jungbluth S."/>
            <person name="Walsh D.A."/>
            <person name="Denef V.J."/>
            <person name="McMahon K.D."/>
            <person name="Konstantinidis K.T."/>
            <person name="Eloe-Fadrosh E.A."/>
            <person name="Kyrpides N.C."/>
            <person name="Woyke T."/>
        </authorList>
    </citation>
    <scope>NUCLEOTIDE SEQUENCE</scope>
    <source>
        <strain evidence="1">GVMAG-S-1062768-28</strain>
    </source>
</reference>
<dbReference type="AlphaFoldDB" id="A0A6C0JWW2"/>
<name>A0A6C0JWW2_9ZZZZ</name>
<evidence type="ECO:0000313" key="1">
    <source>
        <dbReference type="EMBL" id="QHU08224.1"/>
    </source>
</evidence>
<dbReference type="EMBL" id="MN740695">
    <property type="protein sequence ID" value="QHU08224.1"/>
    <property type="molecule type" value="Genomic_DNA"/>
</dbReference>
<accession>A0A6C0JWW2</accession>